<reference evidence="1 2" key="1">
    <citation type="submission" date="2012-06" db="EMBL/GenBank/DDBJ databases">
        <title>Genomic characterization of five bacteriophages specific for Yersinia species.</title>
        <authorList>
            <person name="Skurnik M."/>
            <person name="Nawaz A."/>
            <person name="Happonen L."/>
            <person name="Butcher S."/>
            <person name="Mattinen L."/>
        </authorList>
    </citation>
    <scope>NUCLEOTIDE SEQUENCE [LARGE SCALE GENOMIC DNA]</scope>
</reference>
<name>I7LET6_9CAUD</name>
<evidence type="ECO:0000313" key="2">
    <source>
        <dbReference type="Proteomes" id="UP000002905"/>
    </source>
</evidence>
<dbReference type="GeneID" id="14295974"/>
<evidence type="ECO:0000313" key="1">
    <source>
        <dbReference type="EMBL" id="CCI88857.2"/>
    </source>
</evidence>
<protein>
    <submittedName>
        <fullName evidence="1">Uncharacterized protein</fullName>
    </submittedName>
</protein>
<organism evidence="1 2">
    <name type="scientific">Yersinia phage phi80-18</name>
    <dbReference type="NCBI Taxonomy" id="1206559"/>
    <lineage>
        <taxon>Viruses</taxon>
        <taxon>Duplodnaviria</taxon>
        <taxon>Heunggongvirae</taxon>
        <taxon>Uroviricota</taxon>
        <taxon>Caudoviricetes</taxon>
        <taxon>Autographivirales</taxon>
        <taxon>Autonotataviridae</taxon>
        <taxon>Melnykvirinae</taxon>
        <taxon>Pokrovskaiavirus</taxon>
        <taxon>Pokrovskaiavirus pv8018</taxon>
    </lineage>
</organism>
<proteinExistence type="predicted"/>
<sequence>MLTCSQAAVLELAGRALAAARADAKDVPYVRLQLLEDIHEDC</sequence>
<dbReference type="KEGG" id="vg:14295971"/>
<dbReference type="RefSeq" id="YP_007236324.2">
    <property type="nucleotide sequence ID" value="NC_019911.2"/>
</dbReference>
<dbReference type="RefSeq" id="YP_007236321.2">
    <property type="nucleotide sequence ID" value="NC_019911.2"/>
</dbReference>
<keyword evidence="2" id="KW-1185">Reference proteome</keyword>
<dbReference type="EMBL" id="HE956710">
    <property type="protein sequence ID" value="CCI88857.2"/>
    <property type="molecule type" value="Genomic_DNA"/>
</dbReference>
<dbReference type="KEGG" id="vg:14295974"/>
<accession>I7LET6</accession>
<gene>
    <name evidence="1" type="primary">g21</name>
    <name evidence="1" type="ORF">BN109_018</name>
</gene>
<dbReference type="Proteomes" id="UP000002905">
    <property type="component" value="Segment"/>
</dbReference>